<accession>A0A7J8Y061</accession>
<reference evidence="1 2" key="1">
    <citation type="journal article" date="2019" name="Genome Biol. Evol.">
        <title>Insights into the evolution of the New World diploid cottons (Gossypium, subgenus Houzingenia) based on genome sequencing.</title>
        <authorList>
            <person name="Grover C.E."/>
            <person name="Arick M.A. 2nd"/>
            <person name="Thrash A."/>
            <person name="Conover J.L."/>
            <person name="Sanders W.S."/>
            <person name="Peterson D.G."/>
            <person name="Frelichowski J.E."/>
            <person name="Scheffler J.A."/>
            <person name="Scheffler B.E."/>
            <person name="Wendel J.F."/>
        </authorList>
    </citation>
    <scope>NUCLEOTIDE SEQUENCE [LARGE SCALE GENOMIC DNA]</scope>
    <source>
        <strain evidence="1">185</strain>
        <tissue evidence="1">Leaf</tissue>
    </source>
</reference>
<keyword evidence="2" id="KW-1185">Reference proteome</keyword>
<name>A0A7J8Y061_GOSAI</name>
<evidence type="ECO:0000313" key="2">
    <source>
        <dbReference type="Proteomes" id="UP000593577"/>
    </source>
</evidence>
<dbReference type="Proteomes" id="UP000593577">
    <property type="component" value="Unassembled WGS sequence"/>
</dbReference>
<protein>
    <submittedName>
        <fullName evidence="1">Uncharacterized protein</fullName>
    </submittedName>
</protein>
<sequence length="27" mass="3168">MAVLHGLQFAQEMGFRRIILESYSRTI</sequence>
<evidence type="ECO:0000313" key="1">
    <source>
        <dbReference type="EMBL" id="MBA0692399.1"/>
    </source>
</evidence>
<feature type="non-terminal residue" evidence="1">
    <location>
        <position position="27"/>
    </location>
</feature>
<gene>
    <name evidence="1" type="ORF">Goari_009965</name>
</gene>
<organism evidence="1 2">
    <name type="scientific">Gossypium aridum</name>
    <name type="common">American cotton</name>
    <name type="synonym">Erioxylum aridum</name>
    <dbReference type="NCBI Taxonomy" id="34290"/>
    <lineage>
        <taxon>Eukaryota</taxon>
        <taxon>Viridiplantae</taxon>
        <taxon>Streptophyta</taxon>
        <taxon>Embryophyta</taxon>
        <taxon>Tracheophyta</taxon>
        <taxon>Spermatophyta</taxon>
        <taxon>Magnoliopsida</taxon>
        <taxon>eudicotyledons</taxon>
        <taxon>Gunneridae</taxon>
        <taxon>Pentapetalae</taxon>
        <taxon>rosids</taxon>
        <taxon>malvids</taxon>
        <taxon>Malvales</taxon>
        <taxon>Malvaceae</taxon>
        <taxon>Malvoideae</taxon>
        <taxon>Gossypium</taxon>
    </lineage>
</organism>
<comment type="caution">
    <text evidence="1">The sequence shown here is derived from an EMBL/GenBank/DDBJ whole genome shotgun (WGS) entry which is preliminary data.</text>
</comment>
<proteinExistence type="predicted"/>
<dbReference type="EMBL" id="JABFAA010000009">
    <property type="protein sequence ID" value="MBA0692399.1"/>
    <property type="molecule type" value="Genomic_DNA"/>
</dbReference>
<dbReference type="AlphaFoldDB" id="A0A7J8Y061"/>